<keyword evidence="1" id="KW-0285">Flavoprotein</keyword>
<dbReference type="GO" id="GO:0016709">
    <property type="term" value="F:oxidoreductase activity, acting on paired donors, with incorporation or reduction of molecular oxygen, NAD(P)H as one donor, and incorporation of one atom of oxygen"/>
    <property type="evidence" value="ECO:0007669"/>
    <property type="project" value="UniProtKB-ARBA"/>
</dbReference>
<sequence>MTALPVRTTGPAAPAVTTDVLVVGSGPAGASAVLFLATYGVSTLLVTKYARLSDTPRAHITNQRTMEAMRDVGLEERLVREATPWEYMGNTTFCTSLAGEELGRIPSWGTDTVRHADYELQSPTSMLDAPQTITEPVLVQAAQERGARVRFDTEYLSHVQDDDGVTTTVRDRLTGAEYAIRSRYLVGADGARSTVAADLDLPFEGPGAVAGTLSIVFEADLSRFVAHRPSVLYWMLQPGAEREGVGLGVLRMIRPWDEWMLMWGYEMAAGPPDLTDDVVRELAVALVGTDDFEMRVKSRSPWTVNHHYATRLAEGRVFCVGDAVHRHPPTNGLGSNTSIQDSYNLAWKLAHVLSGAASPALLESYDAERAPVARQIVERANQSIADTGKILAALDLSDTTDVAKLEAQLALRKAPGPEGEKVRAALREAIAYKAYEFDAHGVEHNHRYASSAVVPDGTPMPEFRRDPELYAQPTTWPGAKLPHTWVTRDGRRVSTLDLVGHGRFSVVTGIGGRAWLDAARVLGSDLGLALTPVSIGPGEEFEDPYGTWADLREIEDGGVLLVRPDGYVAARSASSPSSAEDALGWLRGALTAVLRPDAA</sequence>
<dbReference type="PRINTS" id="PR00420">
    <property type="entry name" value="RNGMNOXGNASE"/>
</dbReference>
<dbReference type="AlphaFoldDB" id="A0A1M5F2H6"/>
<dbReference type="InterPro" id="IPR036188">
    <property type="entry name" value="FAD/NAD-bd_sf"/>
</dbReference>
<gene>
    <name evidence="4" type="ORF">SAMN05444351_1035</name>
</gene>
<evidence type="ECO:0000256" key="2">
    <source>
        <dbReference type="ARBA" id="ARBA00022827"/>
    </source>
</evidence>
<dbReference type="Gene3D" id="3.50.50.60">
    <property type="entry name" value="FAD/NAD(P)-binding domain"/>
    <property type="match status" value="1"/>
</dbReference>
<dbReference type="PANTHER" id="PTHR43004">
    <property type="entry name" value="TRK SYSTEM POTASSIUM UPTAKE PROTEIN"/>
    <property type="match status" value="1"/>
</dbReference>
<dbReference type="GO" id="GO:0071949">
    <property type="term" value="F:FAD binding"/>
    <property type="evidence" value="ECO:0007669"/>
    <property type="project" value="InterPro"/>
</dbReference>
<organism evidence="4 5">
    <name type="scientific">Geodermatophilus nigrescens</name>
    <dbReference type="NCBI Taxonomy" id="1070870"/>
    <lineage>
        <taxon>Bacteria</taxon>
        <taxon>Bacillati</taxon>
        <taxon>Actinomycetota</taxon>
        <taxon>Actinomycetes</taxon>
        <taxon>Geodermatophilales</taxon>
        <taxon>Geodermatophilaceae</taxon>
        <taxon>Geodermatophilus</taxon>
    </lineage>
</organism>
<dbReference type="RefSeq" id="WP_073418971.1">
    <property type="nucleotide sequence ID" value="NZ_FQVX01000001.1"/>
</dbReference>
<evidence type="ECO:0000256" key="1">
    <source>
        <dbReference type="ARBA" id="ARBA00022630"/>
    </source>
</evidence>
<evidence type="ECO:0000313" key="4">
    <source>
        <dbReference type="EMBL" id="SHF85401.1"/>
    </source>
</evidence>
<accession>A0A1M5F2H6</accession>
<dbReference type="PANTHER" id="PTHR43004:SF8">
    <property type="entry name" value="FAD-BINDING DOMAIN-CONTAINING PROTEIN-RELATED"/>
    <property type="match status" value="1"/>
</dbReference>
<dbReference type="InterPro" id="IPR050641">
    <property type="entry name" value="RIFMO-like"/>
</dbReference>
<dbReference type="STRING" id="1070870.SAMN05444351_1035"/>
<dbReference type="InterPro" id="IPR002938">
    <property type="entry name" value="FAD-bd"/>
</dbReference>
<dbReference type="Pfam" id="PF01494">
    <property type="entry name" value="FAD_binding_3"/>
    <property type="match status" value="1"/>
</dbReference>
<dbReference type="EMBL" id="FQVX01000001">
    <property type="protein sequence ID" value="SHF85401.1"/>
    <property type="molecule type" value="Genomic_DNA"/>
</dbReference>
<dbReference type="OrthoDB" id="4246007at2"/>
<reference evidence="4 5" key="1">
    <citation type="submission" date="2016-11" db="EMBL/GenBank/DDBJ databases">
        <authorList>
            <person name="Jaros S."/>
            <person name="Januszkiewicz K."/>
            <person name="Wedrychowicz H."/>
        </authorList>
    </citation>
    <scope>NUCLEOTIDE SEQUENCE [LARGE SCALE GENOMIC DNA]</scope>
    <source>
        <strain evidence="4 5">DSM 45408</strain>
    </source>
</reference>
<dbReference type="Gene3D" id="3.40.30.120">
    <property type="match status" value="1"/>
</dbReference>
<keyword evidence="2" id="KW-0274">FAD</keyword>
<dbReference type="SUPFAM" id="SSF51905">
    <property type="entry name" value="FAD/NAD(P)-binding domain"/>
    <property type="match status" value="1"/>
</dbReference>
<keyword evidence="4" id="KW-0560">Oxidoreductase</keyword>
<evidence type="ECO:0000259" key="3">
    <source>
        <dbReference type="Pfam" id="PF01494"/>
    </source>
</evidence>
<dbReference type="Gene3D" id="3.30.9.10">
    <property type="entry name" value="D-Amino Acid Oxidase, subunit A, domain 2"/>
    <property type="match status" value="1"/>
</dbReference>
<keyword evidence="4" id="KW-0503">Monooxygenase</keyword>
<keyword evidence="5" id="KW-1185">Reference proteome</keyword>
<name>A0A1M5F2H6_9ACTN</name>
<evidence type="ECO:0000313" key="5">
    <source>
        <dbReference type="Proteomes" id="UP000184471"/>
    </source>
</evidence>
<protein>
    <submittedName>
        <fullName evidence="4">2,4-dichlorophenol 6-monooxygenase</fullName>
    </submittedName>
</protein>
<feature type="domain" description="FAD-binding" evidence="3">
    <location>
        <begin position="18"/>
        <end position="380"/>
    </location>
</feature>
<dbReference type="Proteomes" id="UP000184471">
    <property type="component" value="Unassembled WGS sequence"/>
</dbReference>
<proteinExistence type="predicted"/>
<dbReference type="Pfam" id="PF21274">
    <property type="entry name" value="Rng_hyd_C"/>
    <property type="match status" value="1"/>
</dbReference>